<evidence type="ECO:0000313" key="3">
    <source>
        <dbReference type="Proteomes" id="UP000636479"/>
    </source>
</evidence>
<evidence type="ECO:0000313" key="2">
    <source>
        <dbReference type="EMBL" id="KAF7302095.1"/>
    </source>
</evidence>
<protein>
    <submittedName>
        <fullName evidence="2">SET domain-containing protein</fullName>
    </submittedName>
</protein>
<proteinExistence type="predicted"/>
<feature type="compositionally biased region" description="Polar residues" evidence="1">
    <location>
        <begin position="415"/>
        <end position="435"/>
    </location>
</feature>
<dbReference type="EMBL" id="JACAZF010000006">
    <property type="protein sequence ID" value="KAF7302095.1"/>
    <property type="molecule type" value="Genomic_DNA"/>
</dbReference>
<feature type="compositionally biased region" description="Low complexity" evidence="1">
    <location>
        <begin position="255"/>
        <end position="275"/>
    </location>
</feature>
<feature type="region of interest" description="Disordered" evidence="1">
    <location>
        <begin position="537"/>
        <end position="576"/>
    </location>
</feature>
<comment type="caution">
    <text evidence="2">The sequence shown here is derived from an EMBL/GenBank/DDBJ whole genome shotgun (WGS) entry which is preliminary data.</text>
</comment>
<dbReference type="Proteomes" id="UP000636479">
    <property type="component" value="Unassembled WGS sequence"/>
</dbReference>
<feature type="region of interest" description="Disordered" evidence="1">
    <location>
        <begin position="398"/>
        <end position="443"/>
    </location>
</feature>
<dbReference type="GeneID" id="59346967"/>
<accession>A0A8H6SQG6</accession>
<dbReference type="OrthoDB" id="2563191at2759"/>
<keyword evidence="3" id="KW-1185">Reference proteome</keyword>
<feature type="compositionally biased region" description="Acidic residues" evidence="1">
    <location>
        <begin position="563"/>
        <end position="575"/>
    </location>
</feature>
<dbReference type="AlphaFoldDB" id="A0A8H6SQG6"/>
<feature type="region of interest" description="Disordered" evidence="1">
    <location>
        <begin position="246"/>
        <end position="278"/>
    </location>
</feature>
<dbReference type="RefSeq" id="XP_037220095.1">
    <property type="nucleotide sequence ID" value="XM_037364451.1"/>
</dbReference>
<gene>
    <name evidence="2" type="ORF">MIND_00776300</name>
</gene>
<sequence>MPSGPTSAYACSCLNVRITATPTTNSPPPCSVDFVPVYVGDEGISIRHLQLTARVRSRSAAVSRNRRTRCTSVTCLVCQVLAYRVHQVIPLDGDSRDGPLLPTEDWVEQDVLKSSTGWIEVHQQCLTGDDISRIETSSEYSPLFSVAVQVPPVSPSVPQQEQPTRAYLEHLSPLFLPPPFTPGNSAFAHLSSIAEVQSDSWRSTAEDEIAAFIRAKTEELLRSEAVLRRQVETIYTRFREGMQNVQQADSMALASPRSPTSGSGIGTPSSPTSSGAADYGFTPMPVASVRQNLPTSMSALSASLVASGMHYPRAQQHQQEPTSPVSTLLDSLAGSSPTLTANSVSQPQLPGRAFDGEANLLDIPRRMDENMNTAASYRYFQIEEEMARKRAAEEARNSVAPAVQQPPSTAVAGPSSVNGRGNTVAESSTNGQVPKTNGKGKKKMVTFQSQPAVVTIPEKEEETRRITNDGDEMMFDLDTDNKESEVTEGTVMTLIEGPPQPRPSQPRRTSGNNKPLKDSAGLPQSFAALRPASLPLLSHMKPRRSPLRPLNDLPDVSQRQNEGSDDDDDNLDGQDYDSRDREILRLVAAGLPSHRHAWKKGSSEWTAFVSNRSEQLSDEEDFDAPAPPAMVGSMPIAIRTLGRPPVRLSTASYQNEASVRREEVSNTAPSTSHRNNMYAERDIHRAIDPGALDFAVDNQVIVEEDETQPINGADETNQNSISTARDRALRILQARSELPDPSMFYSLAS</sequence>
<organism evidence="2 3">
    <name type="scientific">Mycena indigotica</name>
    <dbReference type="NCBI Taxonomy" id="2126181"/>
    <lineage>
        <taxon>Eukaryota</taxon>
        <taxon>Fungi</taxon>
        <taxon>Dikarya</taxon>
        <taxon>Basidiomycota</taxon>
        <taxon>Agaricomycotina</taxon>
        <taxon>Agaricomycetes</taxon>
        <taxon>Agaricomycetidae</taxon>
        <taxon>Agaricales</taxon>
        <taxon>Marasmiineae</taxon>
        <taxon>Mycenaceae</taxon>
        <taxon>Mycena</taxon>
    </lineage>
</organism>
<reference evidence="2" key="1">
    <citation type="submission" date="2020-05" db="EMBL/GenBank/DDBJ databases">
        <title>Mycena genomes resolve the evolution of fungal bioluminescence.</title>
        <authorList>
            <person name="Tsai I.J."/>
        </authorList>
    </citation>
    <scope>NUCLEOTIDE SEQUENCE</scope>
    <source>
        <strain evidence="2">171206Taipei</strain>
    </source>
</reference>
<evidence type="ECO:0000256" key="1">
    <source>
        <dbReference type="SAM" id="MobiDB-lite"/>
    </source>
</evidence>
<name>A0A8H6SQG6_9AGAR</name>
<feature type="region of interest" description="Disordered" evidence="1">
    <location>
        <begin position="653"/>
        <end position="673"/>
    </location>
</feature>
<feature type="region of interest" description="Disordered" evidence="1">
    <location>
        <begin position="492"/>
        <end position="521"/>
    </location>
</feature>